<keyword evidence="5 12" id="KW-0375">Hydrogen ion transport</keyword>
<organism evidence="15 16">
    <name type="scientific">Candidatus Nealsonbacteria bacterium CG08_land_8_20_14_0_20_38_20</name>
    <dbReference type="NCBI Taxonomy" id="1974705"/>
    <lineage>
        <taxon>Bacteria</taxon>
        <taxon>Candidatus Nealsoniibacteriota</taxon>
    </lineage>
</organism>
<comment type="subcellular location">
    <subcellularLocation>
        <location evidence="12">Cell membrane</location>
        <topology evidence="12">Single-pass membrane protein</topology>
    </subcellularLocation>
    <subcellularLocation>
        <location evidence="11">Endomembrane system</location>
        <topology evidence="11">Single-pass membrane protein</topology>
    </subcellularLocation>
</comment>
<evidence type="ECO:0000256" key="6">
    <source>
        <dbReference type="ARBA" id="ARBA00022989"/>
    </source>
</evidence>
<keyword evidence="6 12" id="KW-1133">Transmembrane helix</keyword>
<name>A0A2H0YLB8_9BACT</name>
<comment type="similarity">
    <text evidence="1 12 13">Belongs to the ATPase B chain family.</text>
</comment>
<keyword evidence="2 12" id="KW-0813">Transport</keyword>
<keyword evidence="9 12" id="KW-0066">ATP synthesis</keyword>
<feature type="transmembrane region" description="Helical" evidence="12">
    <location>
        <begin position="6"/>
        <end position="28"/>
    </location>
</feature>
<keyword evidence="14" id="KW-0175">Coiled coil</keyword>
<evidence type="ECO:0000256" key="8">
    <source>
        <dbReference type="ARBA" id="ARBA00023136"/>
    </source>
</evidence>
<dbReference type="InterPro" id="IPR002146">
    <property type="entry name" value="ATP_synth_b/b'su_bac/chlpt"/>
</dbReference>
<evidence type="ECO:0000256" key="10">
    <source>
        <dbReference type="ARBA" id="ARBA00025198"/>
    </source>
</evidence>
<comment type="subunit">
    <text evidence="12">F-type ATPases have 2 components, F(1) - the catalytic core - and F(0) - the membrane proton channel. F(1) has five subunits: alpha(3), beta(3), gamma(1), delta(1), epsilon(1). F(0) has three main subunits: a(1), b(2) and c(10-14). The alpha and beta chains form an alternating ring which encloses part of the gamma chain. F(1) is attached to F(0) by a central stalk formed by the gamma and epsilon chains, while a peripheral stalk is formed by the delta and b chains.</text>
</comment>
<comment type="function">
    <text evidence="10 12">F(1)F(0) ATP synthase produces ATP from ADP in the presence of a proton or sodium gradient. F-type ATPases consist of two structural domains, F(1) containing the extramembraneous catalytic core and F(0) containing the membrane proton channel, linked together by a central stalk and a peripheral stalk. During catalysis, ATP synthesis in the catalytic domain of F(1) is coupled via a rotary mechanism of the central stalk subunits to proton translocation.</text>
</comment>
<dbReference type="HAMAP" id="MF_01398">
    <property type="entry name" value="ATP_synth_b_bprime"/>
    <property type="match status" value="1"/>
</dbReference>
<evidence type="ECO:0000256" key="13">
    <source>
        <dbReference type="RuleBase" id="RU003848"/>
    </source>
</evidence>
<dbReference type="GO" id="GO:0046961">
    <property type="term" value="F:proton-transporting ATPase activity, rotational mechanism"/>
    <property type="evidence" value="ECO:0007669"/>
    <property type="project" value="TreeGrafter"/>
</dbReference>
<dbReference type="Gene3D" id="6.10.250.1580">
    <property type="match status" value="1"/>
</dbReference>
<dbReference type="PANTHER" id="PTHR33445">
    <property type="entry name" value="ATP SYNTHASE SUBUNIT B', CHLOROPLASTIC"/>
    <property type="match status" value="1"/>
</dbReference>
<dbReference type="AlphaFoldDB" id="A0A2H0YLB8"/>
<keyword evidence="12" id="KW-1003">Cell membrane</keyword>
<keyword evidence="4 12" id="KW-0812">Transmembrane</keyword>
<accession>A0A2H0YLB8</accession>
<dbReference type="GO" id="GO:0046933">
    <property type="term" value="F:proton-transporting ATP synthase activity, rotational mechanism"/>
    <property type="evidence" value="ECO:0007669"/>
    <property type="project" value="UniProtKB-UniRule"/>
</dbReference>
<dbReference type="InterPro" id="IPR005864">
    <property type="entry name" value="ATP_synth_F0_bsu_bac"/>
</dbReference>
<evidence type="ECO:0000256" key="1">
    <source>
        <dbReference type="ARBA" id="ARBA00005513"/>
    </source>
</evidence>
<dbReference type="Pfam" id="PF00430">
    <property type="entry name" value="ATP-synt_B"/>
    <property type="match status" value="1"/>
</dbReference>
<reference evidence="16" key="1">
    <citation type="submission" date="2017-09" db="EMBL/GenBank/DDBJ databases">
        <title>Depth-based differentiation of microbial function through sediment-hosted aquifers and enrichment of novel symbionts in the deep terrestrial subsurface.</title>
        <authorList>
            <person name="Probst A.J."/>
            <person name="Ladd B."/>
            <person name="Jarett J.K."/>
            <person name="Geller-Mcgrath D.E."/>
            <person name="Sieber C.M.K."/>
            <person name="Emerson J.B."/>
            <person name="Anantharaman K."/>
            <person name="Thomas B.C."/>
            <person name="Malmstrom R."/>
            <person name="Stieglmeier M."/>
            <person name="Klingl A."/>
            <person name="Woyke T."/>
            <person name="Ryan C.M."/>
            <person name="Banfield J.F."/>
        </authorList>
    </citation>
    <scope>NUCLEOTIDE SEQUENCE [LARGE SCALE GENOMIC DNA]</scope>
</reference>
<evidence type="ECO:0000256" key="11">
    <source>
        <dbReference type="ARBA" id="ARBA00037847"/>
    </source>
</evidence>
<dbReference type="InterPro" id="IPR050059">
    <property type="entry name" value="ATP_synthase_B_chain"/>
</dbReference>
<evidence type="ECO:0000256" key="4">
    <source>
        <dbReference type="ARBA" id="ARBA00022692"/>
    </source>
</evidence>
<evidence type="ECO:0000256" key="7">
    <source>
        <dbReference type="ARBA" id="ARBA00023065"/>
    </source>
</evidence>
<protein>
    <recommendedName>
        <fullName evidence="12">ATP synthase subunit b</fullName>
    </recommendedName>
    <alternativeName>
        <fullName evidence="12">ATP synthase F(0) sector subunit b</fullName>
    </alternativeName>
    <alternativeName>
        <fullName evidence="12">ATPase subunit I</fullName>
    </alternativeName>
    <alternativeName>
        <fullName evidence="12">F-type ATPase subunit b</fullName>
        <shortName evidence="12">F-ATPase subunit b</shortName>
    </alternativeName>
</protein>
<keyword evidence="7 12" id="KW-0406">Ion transport</keyword>
<gene>
    <name evidence="12 15" type="primary">atpF</name>
    <name evidence="15" type="ORF">COT33_02800</name>
</gene>
<dbReference type="EMBL" id="PEYD01000052">
    <property type="protein sequence ID" value="PIS39284.1"/>
    <property type="molecule type" value="Genomic_DNA"/>
</dbReference>
<dbReference type="PANTHER" id="PTHR33445:SF2">
    <property type="entry name" value="ATP SYNTHASE SUBUNIT B', CHLOROPLASTIC"/>
    <property type="match status" value="1"/>
</dbReference>
<evidence type="ECO:0000256" key="3">
    <source>
        <dbReference type="ARBA" id="ARBA00022547"/>
    </source>
</evidence>
<evidence type="ECO:0000256" key="5">
    <source>
        <dbReference type="ARBA" id="ARBA00022781"/>
    </source>
</evidence>
<comment type="caution">
    <text evidence="15">The sequence shown here is derived from an EMBL/GenBank/DDBJ whole genome shotgun (WGS) entry which is preliminary data.</text>
</comment>
<evidence type="ECO:0000256" key="12">
    <source>
        <dbReference type="HAMAP-Rule" id="MF_01398"/>
    </source>
</evidence>
<dbReference type="GO" id="GO:0045259">
    <property type="term" value="C:proton-transporting ATP synthase complex"/>
    <property type="evidence" value="ECO:0007669"/>
    <property type="project" value="UniProtKB-KW"/>
</dbReference>
<dbReference type="GO" id="GO:0005886">
    <property type="term" value="C:plasma membrane"/>
    <property type="evidence" value="ECO:0007669"/>
    <property type="project" value="UniProtKB-SubCell"/>
</dbReference>
<proteinExistence type="inferred from homology"/>
<feature type="coiled-coil region" evidence="14">
    <location>
        <begin position="37"/>
        <end position="74"/>
    </location>
</feature>
<evidence type="ECO:0000256" key="9">
    <source>
        <dbReference type="ARBA" id="ARBA00023310"/>
    </source>
</evidence>
<dbReference type="GO" id="GO:0012505">
    <property type="term" value="C:endomembrane system"/>
    <property type="evidence" value="ECO:0007669"/>
    <property type="project" value="UniProtKB-SubCell"/>
</dbReference>
<evidence type="ECO:0000313" key="16">
    <source>
        <dbReference type="Proteomes" id="UP000230088"/>
    </source>
</evidence>
<sequence>MGIFESLGINWKILLGQIVNFLLVLYLLKRFALKPFLKILNERKEKIEGGVKNAENAERKIQLAGEERDKILKEGREKANLILKKSEERGKGKEEEILRRTEEEKMRILAEAKRLGQIEVNKMKGEFSKKNLELVLNLTEKILKEKVDLKKDSEIIKSFLSRS</sequence>
<comment type="function">
    <text evidence="12">Component of the F(0) channel, it forms part of the peripheral stalk, linking F(1) to F(0).</text>
</comment>
<dbReference type="Proteomes" id="UP000230088">
    <property type="component" value="Unassembled WGS sequence"/>
</dbReference>
<keyword evidence="8 12" id="KW-0472">Membrane</keyword>
<evidence type="ECO:0000256" key="2">
    <source>
        <dbReference type="ARBA" id="ARBA00022448"/>
    </source>
</evidence>
<evidence type="ECO:0000256" key="14">
    <source>
        <dbReference type="SAM" id="Coils"/>
    </source>
</evidence>
<dbReference type="CDD" id="cd06503">
    <property type="entry name" value="ATP-synt_Fo_b"/>
    <property type="match status" value="1"/>
</dbReference>
<keyword evidence="3 12" id="KW-0138">CF(0)</keyword>
<evidence type="ECO:0000313" key="15">
    <source>
        <dbReference type="EMBL" id="PIS39284.1"/>
    </source>
</evidence>
<dbReference type="NCBIfam" id="TIGR01144">
    <property type="entry name" value="ATP_synt_b"/>
    <property type="match status" value="1"/>
</dbReference>